<dbReference type="GO" id="GO:0034040">
    <property type="term" value="F:ATPase-coupled lipid transmembrane transporter activity"/>
    <property type="evidence" value="ECO:0007669"/>
    <property type="project" value="TreeGrafter"/>
</dbReference>
<dbReference type="CDD" id="cd03228">
    <property type="entry name" value="ABCC_MRP_Like"/>
    <property type="match status" value="1"/>
</dbReference>
<dbReference type="PANTHER" id="PTHR24221">
    <property type="entry name" value="ATP-BINDING CASSETTE SUB-FAMILY B"/>
    <property type="match status" value="1"/>
</dbReference>
<dbReference type="InterPro" id="IPR011527">
    <property type="entry name" value="ABC1_TM_dom"/>
</dbReference>
<dbReference type="Pfam" id="PF00005">
    <property type="entry name" value="ABC_tran"/>
    <property type="match status" value="1"/>
</dbReference>
<dbReference type="RefSeq" id="WP_132420909.1">
    <property type="nucleotide sequence ID" value="NZ_SMFZ01000001.1"/>
</dbReference>
<feature type="transmembrane region" description="Helical" evidence="7">
    <location>
        <begin position="21"/>
        <end position="44"/>
    </location>
</feature>
<dbReference type="Proteomes" id="UP000295560">
    <property type="component" value="Unassembled WGS sequence"/>
</dbReference>
<dbReference type="InterPro" id="IPR027417">
    <property type="entry name" value="P-loop_NTPase"/>
</dbReference>
<evidence type="ECO:0000256" key="7">
    <source>
        <dbReference type="SAM" id="Phobius"/>
    </source>
</evidence>
<dbReference type="SUPFAM" id="SSF90123">
    <property type="entry name" value="ABC transporter transmembrane region"/>
    <property type="match status" value="1"/>
</dbReference>
<keyword evidence="4 10" id="KW-0067">ATP-binding</keyword>
<sequence>MTGAAWNGGVAAVVRGHRRPLVLAAGAATLTPLLELTYPWPLALAVDHVLDGRPFTGALATLDGVGPIAVLGVCAAAVLVLAGVGALADRAAVARSERAAERIGSDLRRAVFDRAVALPVRFHDRHHSGELVSRLTTDVGRVQDAVTAATLVVLADGLLVGGTLVVLSLVAPDLALVALLVVPPLAVVAVVHRRRVRAAESRARAAAGGLAALATDLIGAVRIVQVFNRRGAVQARFRATDSAVLDARLDAVRVQAGWAPRADLVLAAGTALTLVVGVLDARAGVISTGTLLLALAYVRDLYGPIRSLAKLAGTFAKAGASAARIGAVLDSTEVVADDPSAPAAPPVTTGVGFHGVRFGHDPARPVLDDVDLRLPARSLTAVTGPSGCGKTTLLQLVLRLHDPDEGAVTVDGVDVRACSLESLRSRIGYVPQDPSLVTGSIADNVAFGGRDLSRAAVVAAARDAGVLEFANQLQSGVDAGVGEGGRRLSGGQQRRVAIARAVAGAPPVLLVDEPTAGLDRAAADTVLDALVRAGRGRTTVVVTHDPAVLAVADRVIELTAPTTVRKEVTTR</sequence>
<evidence type="ECO:0000259" key="9">
    <source>
        <dbReference type="PROSITE" id="PS50929"/>
    </source>
</evidence>
<dbReference type="PROSITE" id="PS50893">
    <property type="entry name" value="ABC_TRANSPORTER_2"/>
    <property type="match status" value="1"/>
</dbReference>
<feature type="transmembrane region" description="Helical" evidence="7">
    <location>
        <begin position="203"/>
        <end position="224"/>
    </location>
</feature>
<dbReference type="GO" id="GO:0005886">
    <property type="term" value="C:plasma membrane"/>
    <property type="evidence" value="ECO:0007669"/>
    <property type="project" value="UniProtKB-SubCell"/>
</dbReference>
<evidence type="ECO:0000256" key="6">
    <source>
        <dbReference type="ARBA" id="ARBA00023136"/>
    </source>
</evidence>
<proteinExistence type="predicted"/>
<gene>
    <name evidence="10" type="ORF">EV378_0239</name>
</gene>
<dbReference type="PANTHER" id="PTHR24221:SF654">
    <property type="entry name" value="ATP-BINDING CASSETTE SUB-FAMILY B MEMBER 6"/>
    <property type="match status" value="1"/>
</dbReference>
<keyword evidence="5 7" id="KW-1133">Transmembrane helix</keyword>
<dbReference type="GO" id="GO:0140359">
    <property type="term" value="F:ABC-type transporter activity"/>
    <property type="evidence" value="ECO:0007669"/>
    <property type="project" value="InterPro"/>
</dbReference>
<feature type="domain" description="ABC transmembrane type-1" evidence="9">
    <location>
        <begin position="33"/>
        <end position="317"/>
    </location>
</feature>
<dbReference type="EMBL" id="SMFZ01000001">
    <property type="protein sequence ID" value="TCK24467.1"/>
    <property type="molecule type" value="Genomic_DNA"/>
</dbReference>
<protein>
    <submittedName>
        <fullName evidence="10">ATP-binding cassette subfamily B protein</fullName>
    </submittedName>
</protein>
<dbReference type="Gene3D" id="3.40.50.300">
    <property type="entry name" value="P-loop containing nucleotide triphosphate hydrolases"/>
    <property type="match status" value="1"/>
</dbReference>
<dbReference type="OrthoDB" id="9806127at2"/>
<dbReference type="PROSITE" id="PS50929">
    <property type="entry name" value="ABC_TM1F"/>
    <property type="match status" value="1"/>
</dbReference>
<keyword evidence="2 7" id="KW-0812">Transmembrane</keyword>
<dbReference type="SUPFAM" id="SSF52540">
    <property type="entry name" value="P-loop containing nucleoside triphosphate hydrolases"/>
    <property type="match status" value="1"/>
</dbReference>
<name>A0A4R1HPI4_PSEEN</name>
<dbReference type="Gene3D" id="1.20.1560.10">
    <property type="entry name" value="ABC transporter type 1, transmembrane domain"/>
    <property type="match status" value="1"/>
</dbReference>
<feature type="domain" description="ABC transporter" evidence="8">
    <location>
        <begin position="351"/>
        <end position="570"/>
    </location>
</feature>
<feature type="transmembrane region" description="Helical" evidence="7">
    <location>
        <begin position="64"/>
        <end position="88"/>
    </location>
</feature>
<keyword evidence="3" id="KW-0547">Nucleotide-binding</keyword>
<feature type="transmembrane region" description="Helical" evidence="7">
    <location>
        <begin position="145"/>
        <end position="168"/>
    </location>
</feature>
<comment type="subcellular location">
    <subcellularLocation>
        <location evidence="1">Cell membrane</location>
        <topology evidence="1">Multi-pass membrane protein</topology>
    </subcellularLocation>
</comment>
<evidence type="ECO:0000256" key="4">
    <source>
        <dbReference type="ARBA" id="ARBA00022840"/>
    </source>
</evidence>
<dbReference type="GO" id="GO:0016887">
    <property type="term" value="F:ATP hydrolysis activity"/>
    <property type="evidence" value="ECO:0007669"/>
    <property type="project" value="InterPro"/>
</dbReference>
<dbReference type="InterPro" id="IPR017871">
    <property type="entry name" value="ABC_transporter-like_CS"/>
</dbReference>
<dbReference type="InterPro" id="IPR003439">
    <property type="entry name" value="ABC_transporter-like_ATP-bd"/>
</dbReference>
<evidence type="ECO:0000259" key="8">
    <source>
        <dbReference type="PROSITE" id="PS50893"/>
    </source>
</evidence>
<dbReference type="InterPro" id="IPR036640">
    <property type="entry name" value="ABC1_TM_sf"/>
</dbReference>
<organism evidence="10 11">
    <name type="scientific">Pseudonocardia endophytica</name>
    <dbReference type="NCBI Taxonomy" id="401976"/>
    <lineage>
        <taxon>Bacteria</taxon>
        <taxon>Bacillati</taxon>
        <taxon>Actinomycetota</taxon>
        <taxon>Actinomycetes</taxon>
        <taxon>Pseudonocardiales</taxon>
        <taxon>Pseudonocardiaceae</taxon>
        <taxon>Pseudonocardia</taxon>
    </lineage>
</organism>
<evidence type="ECO:0000256" key="3">
    <source>
        <dbReference type="ARBA" id="ARBA00022741"/>
    </source>
</evidence>
<dbReference type="AlphaFoldDB" id="A0A4R1HPI4"/>
<dbReference type="InterPro" id="IPR003593">
    <property type="entry name" value="AAA+_ATPase"/>
</dbReference>
<dbReference type="SMART" id="SM00382">
    <property type="entry name" value="AAA"/>
    <property type="match status" value="1"/>
</dbReference>
<dbReference type="GO" id="GO:0005524">
    <property type="term" value="F:ATP binding"/>
    <property type="evidence" value="ECO:0007669"/>
    <property type="project" value="UniProtKB-KW"/>
</dbReference>
<accession>A0A4R1HPI4</accession>
<evidence type="ECO:0000256" key="2">
    <source>
        <dbReference type="ARBA" id="ARBA00022692"/>
    </source>
</evidence>
<keyword evidence="11" id="KW-1185">Reference proteome</keyword>
<evidence type="ECO:0000256" key="5">
    <source>
        <dbReference type="ARBA" id="ARBA00022989"/>
    </source>
</evidence>
<dbReference type="InterPro" id="IPR039421">
    <property type="entry name" value="Type_1_exporter"/>
</dbReference>
<reference evidence="10 11" key="1">
    <citation type="submission" date="2019-03" db="EMBL/GenBank/DDBJ databases">
        <title>Sequencing the genomes of 1000 actinobacteria strains.</title>
        <authorList>
            <person name="Klenk H.-P."/>
        </authorList>
    </citation>
    <scope>NUCLEOTIDE SEQUENCE [LARGE SCALE GENOMIC DNA]</scope>
    <source>
        <strain evidence="10 11">DSM 44969</strain>
    </source>
</reference>
<feature type="transmembrane region" description="Helical" evidence="7">
    <location>
        <begin position="174"/>
        <end position="191"/>
    </location>
</feature>
<keyword evidence="6 7" id="KW-0472">Membrane</keyword>
<evidence type="ECO:0000313" key="10">
    <source>
        <dbReference type="EMBL" id="TCK24467.1"/>
    </source>
</evidence>
<comment type="caution">
    <text evidence="10">The sequence shown here is derived from an EMBL/GenBank/DDBJ whole genome shotgun (WGS) entry which is preliminary data.</text>
</comment>
<dbReference type="Pfam" id="PF00664">
    <property type="entry name" value="ABC_membrane"/>
    <property type="match status" value="1"/>
</dbReference>
<dbReference type="PROSITE" id="PS00211">
    <property type="entry name" value="ABC_TRANSPORTER_1"/>
    <property type="match status" value="1"/>
</dbReference>
<evidence type="ECO:0000313" key="11">
    <source>
        <dbReference type="Proteomes" id="UP000295560"/>
    </source>
</evidence>
<evidence type="ECO:0000256" key="1">
    <source>
        <dbReference type="ARBA" id="ARBA00004651"/>
    </source>
</evidence>